<evidence type="ECO:0000313" key="5">
    <source>
        <dbReference type="EMBL" id="RDH16577.1"/>
    </source>
</evidence>
<dbReference type="EC" id="3.1.1.-" evidence="3"/>
<dbReference type="InterPro" id="IPR050309">
    <property type="entry name" value="Type-B_Carboxylest/Lipase"/>
</dbReference>
<sequence>MRSRTFITTLGLLYSCVPAEASLTILFQNDGNWTTHAEKPSALFVNNALAYQDAQATCAQYNESLLSCEEYPDFHYSFTYQQYLKNIGSDQLFWSSCSSDRPTSWNGELVNTSSTAGLPFLCSNSAGFVNQVDTDYSHFPRVNASANGVTFEGLRDHMAFRFMGIPFAQPPVGELRFKYAHEWAQSSYVNATRYGPACIQSGWYDGNSYGLNPWGNSEDCLHLNVYTPSLPSSKDKTNSSRPVMLWIHGGGETSGTGADSTFDGDSFVSRNDVVLVTINYRLNIFGYLSLDDSTIPGNYQLTDKIEALKWVQKYIRAFGGDPNNVTIFGQSAGASSVIDLLTTPKANGLFQNAIGQSIAGHVETSNASAAAILPYIQPLCGSTTGTQRLNCLQSLPAEILLNISSSVTWDTVIDNRYIFDYPLTQIAKGVINKVNFITGFMPEEAQSILQTTISPNATNFTTTLQTLVSSGSITKSEEDAVLSSGLWRNYSTPYNASIHVDSPAGMTCYSKEFASVGAASHAYNSLYVYLHQRAYGLNYYDWYDLCTYPVGKPDTPYYKCHSGDLYEVFGTYYLFDLPIRAPEDIYYTNMVQDMWAAFARRGDPNVDEGYLRARGYFSSLKLMERWQWDEFTKGSGSKNVANLQYPVPFYSELPYMEEYSLYLGIVTSYTGDD</sequence>
<dbReference type="AlphaFoldDB" id="A0A370BM78"/>
<dbReference type="InterPro" id="IPR029058">
    <property type="entry name" value="AB_hydrolase_fold"/>
</dbReference>
<reference evidence="5 6" key="1">
    <citation type="submission" date="2018-07" db="EMBL/GenBank/DDBJ databases">
        <title>Section-level genome sequencing of Aspergillus section Nigri to investigate inter- and intra-species variation.</title>
        <authorList>
            <consortium name="DOE Joint Genome Institute"/>
            <person name="Vesth T.C."/>
            <person name="Nybo J.L."/>
            <person name="Theobald S."/>
            <person name="Frisvad J.C."/>
            <person name="Larsen T.O."/>
            <person name="Nielsen K.F."/>
            <person name="Hoof J.B."/>
            <person name="Brandl J."/>
            <person name="Salamov A."/>
            <person name="Riley R."/>
            <person name="Gladden J.M."/>
            <person name="Phatale P."/>
            <person name="Nielsen M.T."/>
            <person name="Lyhne E.K."/>
            <person name="Kogle M.E."/>
            <person name="Strasser K."/>
            <person name="McDonnell E."/>
            <person name="Barry K."/>
            <person name="Clum A."/>
            <person name="Chen C."/>
            <person name="Nolan M."/>
            <person name="Sandor L."/>
            <person name="Kuo A."/>
            <person name="Lipzen A."/>
            <person name="Hainaut M."/>
            <person name="Drula E."/>
            <person name="Tsang A."/>
            <person name="Magnuson J.K."/>
            <person name="Henrissat B."/>
            <person name="Wiebenga A."/>
            <person name="Simmons B.A."/>
            <person name="Makela M.R."/>
            <person name="De vries R.P."/>
            <person name="Grigoriev I.V."/>
            <person name="Mortensen U.H."/>
            <person name="Baker S.E."/>
            <person name="Andersen M.R."/>
        </authorList>
    </citation>
    <scope>NUCLEOTIDE SEQUENCE [LARGE SCALE GENOMIC DNA]</scope>
    <source>
        <strain evidence="5 6">ATCC 13496</strain>
    </source>
</reference>
<dbReference type="PROSITE" id="PS00122">
    <property type="entry name" value="CARBOXYLESTERASE_B_1"/>
    <property type="match status" value="1"/>
</dbReference>
<evidence type="ECO:0000256" key="1">
    <source>
        <dbReference type="ARBA" id="ARBA00005964"/>
    </source>
</evidence>
<evidence type="ECO:0000256" key="3">
    <source>
        <dbReference type="RuleBase" id="RU361235"/>
    </source>
</evidence>
<protein>
    <recommendedName>
        <fullName evidence="3">Carboxylic ester hydrolase</fullName>
        <ecNumber evidence="3">3.1.1.-</ecNumber>
    </recommendedName>
</protein>
<keyword evidence="3" id="KW-0732">Signal</keyword>
<dbReference type="GO" id="GO:0016787">
    <property type="term" value="F:hydrolase activity"/>
    <property type="evidence" value="ECO:0007669"/>
    <property type="project" value="UniProtKB-KW"/>
</dbReference>
<feature type="domain" description="Carboxylesterase type B" evidence="4">
    <location>
        <begin position="160"/>
        <end position="631"/>
    </location>
</feature>
<dbReference type="Gene3D" id="3.40.50.1820">
    <property type="entry name" value="alpha/beta hydrolase"/>
    <property type="match status" value="1"/>
</dbReference>
<dbReference type="InterPro" id="IPR002018">
    <property type="entry name" value="CarbesteraseB"/>
</dbReference>
<dbReference type="PROSITE" id="PS51257">
    <property type="entry name" value="PROKAR_LIPOPROTEIN"/>
    <property type="match status" value="1"/>
</dbReference>
<comment type="similarity">
    <text evidence="1 3">Belongs to the type-B carboxylesterase/lipase family.</text>
</comment>
<feature type="chain" id="PRO_5016486062" description="Carboxylic ester hydrolase" evidence="3">
    <location>
        <begin position="22"/>
        <end position="673"/>
    </location>
</feature>
<proteinExistence type="inferred from homology"/>
<evidence type="ECO:0000313" key="6">
    <source>
        <dbReference type="Proteomes" id="UP000253845"/>
    </source>
</evidence>
<name>A0A370BM78_ASPNG</name>
<dbReference type="PANTHER" id="PTHR11559">
    <property type="entry name" value="CARBOXYLESTERASE"/>
    <property type="match status" value="1"/>
</dbReference>
<dbReference type="Pfam" id="PF00135">
    <property type="entry name" value="COesterase"/>
    <property type="match status" value="1"/>
</dbReference>
<dbReference type="Proteomes" id="UP000253845">
    <property type="component" value="Unassembled WGS sequence"/>
</dbReference>
<dbReference type="VEuPathDB" id="FungiDB:M747DRAFT_286425"/>
<evidence type="ECO:0000256" key="2">
    <source>
        <dbReference type="ARBA" id="ARBA00022801"/>
    </source>
</evidence>
<keyword evidence="2 3" id="KW-0378">Hydrolase</keyword>
<dbReference type="InterPro" id="IPR019826">
    <property type="entry name" value="Carboxylesterase_B_AS"/>
</dbReference>
<accession>A0A370BM78</accession>
<evidence type="ECO:0000259" key="4">
    <source>
        <dbReference type="Pfam" id="PF00135"/>
    </source>
</evidence>
<dbReference type="SUPFAM" id="SSF53474">
    <property type="entry name" value="alpha/beta-Hydrolases"/>
    <property type="match status" value="1"/>
</dbReference>
<gene>
    <name evidence="5" type="ORF">M747DRAFT_286425</name>
</gene>
<feature type="signal peptide" evidence="3">
    <location>
        <begin position="1"/>
        <end position="21"/>
    </location>
</feature>
<dbReference type="EMBL" id="KZ851937">
    <property type="protein sequence ID" value="RDH16577.1"/>
    <property type="molecule type" value="Genomic_DNA"/>
</dbReference>
<organism evidence="5 6">
    <name type="scientific">Aspergillus niger ATCC 13496</name>
    <dbReference type="NCBI Taxonomy" id="1353008"/>
    <lineage>
        <taxon>Eukaryota</taxon>
        <taxon>Fungi</taxon>
        <taxon>Dikarya</taxon>
        <taxon>Ascomycota</taxon>
        <taxon>Pezizomycotina</taxon>
        <taxon>Eurotiomycetes</taxon>
        <taxon>Eurotiomycetidae</taxon>
        <taxon>Eurotiales</taxon>
        <taxon>Aspergillaceae</taxon>
        <taxon>Aspergillus</taxon>
        <taxon>Aspergillus subgen. Circumdati</taxon>
    </lineage>
</organism>